<dbReference type="GO" id="GO:0003677">
    <property type="term" value="F:DNA binding"/>
    <property type="evidence" value="ECO:0007669"/>
    <property type="project" value="InterPro"/>
</dbReference>
<gene>
    <name evidence="1" type="ORF">SAMEA3752557_05096</name>
</gene>
<reference evidence="1 2" key="1">
    <citation type="submission" date="2018-06" db="EMBL/GenBank/DDBJ databases">
        <authorList>
            <consortium name="Pathogen Informatics"/>
            <person name="Doyle S."/>
        </authorList>
    </citation>
    <scope>NUCLEOTIDE SEQUENCE [LARGE SCALE GENOMIC DNA]</scope>
    <source>
        <strain evidence="1 2">VREC0535</strain>
    </source>
</reference>
<dbReference type="Pfam" id="PF15943">
    <property type="entry name" value="YdaS_toxin"/>
    <property type="match status" value="1"/>
</dbReference>
<proteinExistence type="predicted"/>
<dbReference type="Proteomes" id="UP000250671">
    <property type="component" value="Unassembled WGS sequence"/>
</dbReference>
<dbReference type="EMBL" id="UCZA01000046">
    <property type="protein sequence ID" value="SQP89024.1"/>
    <property type="molecule type" value="Genomic_DNA"/>
</dbReference>
<dbReference type="InterPro" id="IPR031856">
    <property type="entry name" value="YdaS_toxin-like"/>
</dbReference>
<dbReference type="AlphaFoldDB" id="A0A2Y8N769"/>
<evidence type="ECO:0000313" key="2">
    <source>
        <dbReference type="Proteomes" id="UP000250671"/>
    </source>
</evidence>
<accession>A0A2Y8N769</accession>
<evidence type="ECO:0000313" key="1">
    <source>
        <dbReference type="EMBL" id="SQP89024.1"/>
    </source>
</evidence>
<organism evidence="1 2">
    <name type="scientific">Escherichia coli</name>
    <dbReference type="NCBI Taxonomy" id="562"/>
    <lineage>
        <taxon>Bacteria</taxon>
        <taxon>Pseudomonadati</taxon>
        <taxon>Pseudomonadota</taxon>
        <taxon>Gammaproteobacteria</taxon>
        <taxon>Enterobacterales</taxon>
        <taxon>Enterobacteriaceae</taxon>
        <taxon>Escherichia</taxon>
    </lineage>
</organism>
<dbReference type="Gene3D" id="1.10.260.40">
    <property type="entry name" value="lambda repressor-like DNA-binding domains"/>
    <property type="match status" value="1"/>
</dbReference>
<dbReference type="RefSeq" id="WP_089569468.1">
    <property type="nucleotide sequence ID" value="NZ_BGLN01000129.1"/>
</dbReference>
<dbReference type="SUPFAM" id="SSF47413">
    <property type="entry name" value="lambda repressor-like DNA-binding domains"/>
    <property type="match status" value="1"/>
</dbReference>
<sequence>MSNQIHDKISKKMSKTDIGKHFGISSQAVGKWFIKGKVPAERVSSLCALLNWEITPHELRPDIYPNPTDGLPCGNKCMSNESLAVNNDIHS</sequence>
<name>A0A2Y8N769_ECOLX</name>
<protein>
    <submittedName>
        <fullName evidence="1">Antirepressor protein Cro</fullName>
    </submittedName>
</protein>
<dbReference type="InterPro" id="IPR010982">
    <property type="entry name" value="Lambda_DNA-bd_dom_sf"/>
</dbReference>